<dbReference type="InterPro" id="IPR036595">
    <property type="entry name" value="A-macroglobulin_rcpt-bd_sf"/>
</dbReference>
<proteinExistence type="inferred from homology"/>
<dbReference type="GO" id="GO:0005615">
    <property type="term" value="C:extracellular space"/>
    <property type="evidence" value="ECO:0007669"/>
    <property type="project" value="InterPro"/>
</dbReference>
<dbReference type="Gene3D" id="2.60.40.690">
    <property type="entry name" value="Alpha-macroglobulin, receptor-binding domain"/>
    <property type="match status" value="1"/>
</dbReference>
<comment type="function">
    <text evidence="13">Modulates negatively TGFB1 signaling in keratinocytes.</text>
</comment>
<dbReference type="FunFam" id="2.60.40.10:FF:000155">
    <property type="entry name" value="complement C3 isoform X1"/>
    <property type="match status" value="1"/>
</dbReference>
<dbReference type="InterPro" id="IPR011625">
    <property type="entry name" value="A2M_N_BRD"/>
</dbReference>
<dbReference type="GeneTree" id="ENSGT00940000155926"/>
<dbReference type="GO" id="GO:0072675">
    <property type="term" value="P:osteoclast fusion"/>
    <property type="evidence" value="ECO:0007669"/>
    <property type="project" value="Ensembl"/>
</dbReference>
<evidence type="ECO:0000259" key="19">
    <source>
        <dbReference type="SMART" id="SM01361"/>
    </source>
</evidence>
<dbReference type="InterPro" id="IPR001599">
    <property type="entry name" value="Macroglobln_a2"/>
</dbReference>
<comment type="subunit">
    <text evidence="14">Heterodimer; disulfide-linked. Interacts with TGFB1 and TGFBR1. Forms a heteromeric complex with TGFBR1, TGFBR2 and TGFBR3 in a ligand-independent manner.</text>
</comment>
<keyword evidence="7" id="KW-0722">Serine protease inhibitor</keyword>
<dbReference type="InterPro" id="IPR008930">
    <property type="entry name" value="Terpenoid_cyclase/PrenylTrfase"/>
</dbReference>
<dbReference type="InterPro" id="IPR013783">
    <property type="entry name" value="Ig-like_fold"/>
</dbReference>
<comment type="subcellular location">
    <subcellularLocation>
        <location evidence="1">Cell membrane</location>
        <topology evidence="1">Lipid-anchor</topology>
        <topology evidence="1">GPI-anchor</topology>
    </subcellularLocation>
</comment>
<evidence type="ECO:0000256" key="11">
    <source>
        <dbReference type="ARBA" id="ARBA00023180"/>
    </source>
</evidence>
<evidence type="ECO:0000256" key="15">
    <source>
        <dbReference type="ARBA" id="ARBA00069665"/>
    </source>
</evidence>
<reference evidence="20" key="2">
    <citation type="submission" date="2025-09" db="UniProtKB">
        <authorList>
            <consortium name="Ensembl"/>
        </authorList>
    </citation>
    <scope>IDENTIFICATION</scope>
</reference>
<evidence type="ECO:0000313" key="20">
    <source>
        <dbReference type="Ensembl" id="ENSGEVP00005009175.1"/>
    </source>
</evidence>
<dbReference type="GO" id="GO:0098552">
    <property type="term" value="C:side of membrane"/>
    <property type="evidence" value="ECO:0007669"/>
    <property type="project" value="UniProtKB-KW"/>
</dbReference>
<dbReference type="GO" id="GO:0030512">
    <property type="term" value="P:negative regulation of transforming growth factor beta receptor signaling pathway"/>
    <property type="evidence" value="ECO:0007669"/>
    <property type="project" value="Ensembl"/>
</dbReference>
<evidence type="ECO:0000256" key="3">
    <source>
        <dbReference type="ARBA" id="ARBA00022475"/>
    </source>
</evidence>
<dbReference type="SUPFAM" id="SSF81296">
    <property type="entry name" value="E set domains"/>
    <property type="match status" value="1"/>
</dbReference>
<dbReference type="InterPro" id="IPR041555">
    <property type="entry name" value="MG3"/>
</dbReference>
<feature type="transmembrane region" description="Helical" evidence="16">
    <location>
        <begin position="1188"/>
        <end position="1209"/>
    </location>
</feature>
<protein>
    <recommendedName>
        <fullName evidence="15">CD109 antigen</fullName>
    </recommendedName>
</protein>
<sequence>VLESAAPRSCHLRCQETLSLHPVLRPTFLVTGPRSIRPGANVTIGVALLTDSPPQVTVRGEVLKGNDIVLHGEVIFEKGEDTLFFFQLPLNSRAGSYKLLVKGHAEGRLLFSNSTSLLFEHKSISVFIQTDKSLYKPGQEVKFRIVTVDPDLKPFKTSLSIYIRDPRGNLIQQWLAEKGDLGMVSRRFQLSTSPLLGDWSIQVQVNVTFDCFVVLPKFEVTLTASLYYPLKDKDFTGIVTAKYTYGKPVRGSVTVTCIPISYWGSRRNVTKTLEINGSVNFTFNYLEFENVTTVQHAQYQRDIVYRGPTEIIAVVTESLTGITQNASTTVFPKQNDYIIDFYDYARTLKPSLNFTATLKVTRSDKNQLTAEERQNYVTVTAEQSDTVSHHAVFSVYENGAVQQRNETVHILNYTVPENGIILLEVPVLTNTMSLLIKASFLDSESNIAVHGVFNSPSMTYLQIKKPRQDVKAGIPFELNVASNKIIKEINYLVVAKEQIVAVGTEALTTFTLKPENSWAPVACISIFYIDENGEVVNDALTLSIQPVLENKIKISWNKDKVNPSEKVSLKISATEPRSVIGLSVVDKSTKLLGESNDITEDSNFLVIDNNFDFVDDEMIPHSADFTDYLDSAAGFPAFSSPHVRKNFLETWLWIDTNTRSSRDTTMEVTVPDTITSWVASAFVISENLGLGITTAPVELEAFQPFFISLNLPYSVTRGEQFILEVNIFNYLKEATKVMVTLDLSDTFEILITSNEINATGNQQSVLVPSEDAKTVNFPIKPKQLGAISIKVTAISPTASDAILQKVLVKAEGLEQSYSQTRLLDLTGNNPPTVSETLDFTFPPDVVSGSERVQVTVIGDILGPSINGLESLIKMPYGCGEQNMINFAPNIYVLEYLTNTRQLKEDIKLKATSFMREGYQRELHYQRDDGSFSAFGNSDSSGSTWLSAFVLRCFLQAHPFIDIDPYVLKKTADWIVKHQKPNGEFWEPGRVIHSELQGGSSSPITLTAYIMTTLFGYQNDEVLQYFEEGISDNYTLTLVTYALSLVKSTKAKEALDVLNQRSERQGDIRFWTSPAPQLSDSWQPRSLDIELAAYALLSHFQQDRLSEGIPIMKWLSQQRNHLGGYSSTQDTIMALQALSIFAALITSRKTEIDLTVTGPGLEAPVTFSVETQNRFLLQTKEIAPMQPTAISVSAVGVGFAIFQLNIIYNVKHSVTGRKRRSIQSQEAFDLDIVVKDDKNDINHFTVNVCTRYLGSGASSKSGMALMEVDLLSGFSVSPEFILLDDPVKKVEKDNGKVNLYLDSLNETQVCVDIPAVRDFKVANTQSASVTIVDYYEPSKCQSFLIDHCDSQAKICNYCIHESRDVKIKKKPLDKCHRLLSSKLQMRQGL</sequence>
<dbReference type="Gene3D" id="2.60.40.2950">
    <property type="match status" value="1"/>
</dbReference>
<dbReference type="CDD" id="cd02897">
    <property type="entry name" value="A2M_2"/>
    <property type="match status" value="1"/>
</dbReference>
<dbReference type="InterPro" id="IPR014756">
    <property type="entry name" value="Ig_E-set"/>
</dbReference>
<keyword evidence="21" id="KW-1185">Reference proteome</keyword>
<evidence type="ECO:0000256" key="7">
    <source>
        <dbReference type="ARBA" id="ARBA00022900"/>
    </source>
</evidence>
<evidence type="ECO:0000256" key="14">
    <source>
        <dbReference type="ARBA" id="ARBA00063008"/>
    </source>
</evidence>
<dbReference type="SMART" id="SM01360">
    <property type="entry name" value="A2M"/>
    <property type="match status" value="1"/>
</dbReference>
<dbReference type="InterPro" id="IPR047565">
    <property type="entry name" value="Alpha-macroglob_thiol-ester_cl"/>
</dbReference>
<dbReference type="SMART" id="SM01419">
    <property type="entry name" value="Thiol-ester_cl"/>
    <property type="match status" value="1"/>
</dbReference>
<name>A0A8C4W1B9_9SAUR</name>
<dbReference type="PANTHER" id="PTHR11412:SF136">
    <property type="entry name" value="CD109 ANTIGEN"/>
    <property type="match status" value="1"/>
</dbReference>
<dbReference type="SUPFAM" id="SSF48239">
    <property type="entry name" value="Terpenoid cyclases/Protein prenyltransferases"/>
    <property type="match status" value="1"/>
</dbReference>
<dbReference type="Gene3D" id="2.20.130.20">
    <property type="match status" value="2"/>
</dbReference>
<dbReference type="Pfam" id="PF07703">
    <property type="entry name" value="A2M_BRD"/>
    <property type="match status" value="1"/>
</dbReference>
<dbReference type="Gene3D" id="2.60.120.1540">
    <property type="match status" value="1"/>
</dbReference>
<dbReference type="InterPro" id="IPR050473">
    <property type="entry name" value="A2M/Complement_sys"/>
</dbReference>
<evidence type="ECO:0000313" key="21">
    <source>
        <dbReference type="Proteomes" id="UP000694390"/>
    </source>
</evidence>
<dbReference type="FunFam" id="2.60.40.1930:FF:000001">
    <property type="entry name" value="CD109 isoform 3"/>
    <property type="match status" value="1"/>
</dbReference>
<organism evidence="20 21">
    <name type="scientific">Gopherus evgoodei</name>
    <name type="common">Goodes thornscrub tortoise</name>
    <dbReference type="NCBI Taxonomy" id="1825980"/>
    <lineage>
        <taxon>Eukaryota</taxon>
        <taxon>Metazoa</taxon>
        <taxon>Chordata</taxon>
        <taxon>Craniata</taxon>
        <taxon>Vertebrata</taxon>
        <taxon>Euteleostomi</taxon>
        <taxon>Archelosauria</taxon>
        <taxon>Testudinata</taxon>
        <taxon>Testudines</taxon>
        <taxon>Cryptodira</taxon>
        <taxon>Durocryptodira</taxon>
        <taxon>Testudinoidea</taxon>
        <taxon>Testudinidae</taxon>
        <taxon>Gopherus</taxon>
    </lineage>
</organism>
<feature type="domain" description="Alpha-2-macroglobulin" evidence="18">
    <location>
        <begin position="650"/>
        <end position="741"/>
    </location>
</feature>
<dbReference type="GO" id="GO:0061045">
    <property type="term" value="P:negative regulation of wound healing"/>
    <property type="evidence" value="ECO:0007669"/>
    <property type="project" value="Ensembl"/>
</dbReference>
<keyword evidence="12" id="KW-0449">Lipoprotein</keyword>
<keyword evidence="4" id="KW-0336">GPI-anchor</keyword>
<dbReference type="GO" id="GO:0045616">
    <property type="term" value="P:regulation of keratinocyte differentiation"/>
    <property type="evidence" value="ECO:0007669"/>
    <property type="project" value="Ensembl"/>
</dbReference>
<dbReference type="InterPro" id="IPR019742">
    <property type="entry name" value="MacrogloblnA2_CS"/>
</dbReference>
<dbReference type="GO" id="GO:0004867">
    <property type="term" value="F:serine-type endopeptidase inhibitor activity"/>
    <property type="evidence" value="ECO:0007669"/>
    <property type="project" value="UniProtKB-KW"/>
</dbReference>
<dbReference type="SUPFAM" id="SSF49410">
    <property type="entry name" value="Alpha-macroglobulin receptor domain"/>
    <property type="match status" value="1"/>
</dbReference>
<accession>A0A8C4W1B9</accession>
<dbReference type="Gene3D" id="2.60.40.1930">
    <property type="match status" value="2"/>
</dbReference>
<dbReference type="SMART" id="SM01361">
    <property type="entry name" value="A2M_recep"/>
    <property type="match status" value="1"/>
</dbReference>
<dbReference type="Ensembl" id="ENSGEVT00005009628.1">
    <property type="protein sequence ID" value="ENSGEVP00005009175.1"/>
    <property type="gene ID" value="ENSGEVG00005005778.1"/>
</dbReference>
<dbReference type="Pfam" id="PF00207">
    <property type="entry name" value="A2M"/>
    <property type="match status" value="1"/>
</dbReference>
<evidence type="ECO:0000256" key="16">
    <source>
        <dbReference type="SAM" id="Phobius"/>
    </source>
</evidence>
<keyword evidence="11" id="KW-0325">Glycoprotein</keyword>
<dbReference type="GO" id="GO:0005886">
    <property type="term" value="C:plasma membrane"/>
    <property type="evidence" value="ECO:0007669"/>
    <property type="project" value="UniProtKB-SubCell"/>
</dbReference>
<dbReference type="PANTHER" id="PTHR11412">
    <property type="entry name" value="MACROGLOBULIN / COMPLEMENT"/>
    <property type="match status" value="1"/>
</dbReference>
<feature type="domain" description="Alpha-2-macroglobulin bait region" evidence="17">
    <location>
        <begin position="461"/>
        <end position="592"/>
    </location>
</feature>
<evidence type="ECO:0000256" key="1">
    <source>
        <dbReference type="ARBA" id="ARBA00004609"/>
    </source>
</evidence>
<evidence type="ECO:0000256" key="8">
    <source>
        <dbReference type="ARBA" id="ARBA00022966"/>
    </source>
</evidence>
<dbReference type="Pfam" id="PF17791">
    <property type="entry name" value="MG3"/>
    <property type="match status" value="1"/>
</dbReference>
<evidence type="ECO:0000256" key="2">
    <source>
        <dbReference type="ARBA" id="ARBA00010952"/>
    </source>
</evidence>
<dbReference type="SMART" id="SM01359">
    <property type="entry name" value="A2M_N_2"/>
    <property type="match status" value="1"/>
</dbReference>
<gene>
    <name evidence="20" type="primary">CD109</name>
</gene>
<evidence type="ECO:0000256" key="10">
    <source>
        <dbReference type="ARBA" id="ARBA00023157"/>
    </source>
</evidence>
<dbReference type="GO" id="GO:0072089">
    <property type="term" value="P:stem cell proliferation"/>
    <property type="evidence" value="ECO:0007669"/>
    <property type="project" value="Ensembl"/>
</dbReference>
<keyword evidence="8" id="KW-0882">Thioester bond</keyword>
<dbReference type="Proteomes" id="UP000694390">
    <property type="component" value="Unassembled WGS sequence"/>
</dbReference>
<keyword evidence="9 16" id="KW-0472">Membrane</keyword>
<keyword evidence="16" id="KW-1133">Transmembrane helix</keyword>
<dbReference type="GO" id="GO:0043616">
    <property type="term" value="P:keratinocyte proliferation"/>
    <property type="evidence" value="ECO:0007669"/>
    <property type="project" value="Ensembl"/>
</dbReference>
<dbReference type="OrthoDB" id="9998011at2759"/>
<keyword evidence="16" id="KW-0812">Transmembrane</keyword>
<dbReference type="InterPro" id="IPR011626">
    <property type="entry name" value="Alpha-macroglobulin_TED"/>
</dbReference>
<evidence type="ECO:0000259" key="17">
    <source>
        <dbReference type="SMART" id="SM01359"/>
    </source>
</evidence>
<evidence type="ECO:0000256" key="9">
    <source>
        <dbReference type="ARBA" id="ARBA00023136"/>
    </source>
</evidence>
<reference evidence="20" key="1">
    <citation type="submission" date="2025-08" db="UniProtKB">
        <authorList>
            <consortium name="Ensembl"/>
        </authorList>
    </citation>
    <scope>IDENTIFICATION</scope>
</reference>
<dbReference type="InterPro" id="IPR041813">
    <property type="entry name" value="A2M_TED"/>
</dbReference>
<dbReference type="FunFam" id="2.60.40.1940:FF:000003">
    <property type="entry name" value="CD109 isoform 1"/>
    <property type="match status" value="1"/>
</dbReference>
<feature type="domain" description="Alpha-macroglobulin receptor-binding" evidence="19">
    <location>
        <begin position="1260"/>
        <end position="1343"/>
    </location>
</feature>
<dbReference type="Pfam" id="PF01835">
    <property type="entry name" value="MG2"/>
    <property type="match status" value="1"/>
</dbReference>
<evidence type="ECO:0000259" key="18">
    <source>
        <dbReference type="SMART" id="SM01360"/>
    </source>
</evidence>
<dbReference type="InterPro" id="IPR009048">
    <property type="entry name" value="A-macroglobulin_rcpt-bd"/>
</dbReference>
<evidence type="ECO:0000256" key="13">
    <source>
        <dbReference type="ARBA" id="ARBA00056820"/>
    </source>
</evidence>
<evidence type="ECO:0000256" key="12">
    <source>
        <dbReference type="ARBA" id="ARBA00023288"/>
    </source>
</evidence>
<dbReference type="Gene3D" id="1.50.10.20">
    <property type="match status" value="1"/>
</dbReference>
<evidence type="ECO:0000256" key="6">
    <source>
        <dbReference type="ARBA" id="ARBA00022729"/>
    </source>
</evidence>
<dbReference type="Pfam" id="PF07677">
    <property type="entry name" value="A2M_recep"/>
    <property type="match status" value="1"/>
</dbReference>
<dbReference type="Pfam" id="PF07678">
    <property type="entry name" value="TED_complement"/>
    <property type="match status" value="1"/>
</dbReference>
<dbReference type="GO" id="GO:2000647">
    <property type="term" value="P:negative regulation of stem cell proliferation"/>
    <property type="evidence" value="ECO:0007669"/>
    <property type="project" value="Ensembl"/>
</dbReference>
<dbReference type="GO" id="GO:0010839">
    <property type="term" value="P:negative regulation of keratinocyte proliferation"/>
    <property type="evidence" value="ECO:0007669"/>
    <property type="project" value="Ensembl"/>
</dbReference>
<evidence type="ECO:0000256" key="4">
    <source>
        <dbReference type="ARBA" id="ARBA00022622"/>
    </source>
</evidence>
<keyword evidence="10" id="KW-1015">Disulfide bond</keyword>
<comment type="similarity">
    <text evidence="2">Belongs to the protease inhibitor I39 (alpha-2-macroglobulin) family.</text>
</comment>
<dbReference type="Gene3D" id="2.60.40.10">
    <property type="entry name" value="Immunoglobulins"/>
    <property type="match status" value="2"/>
</dbReference>
<dbReference type="FunFam" id="1.50.10.20:FF:000001">
    <property type="entry name" value="CD109 isoform 1"/>
    <property type="match status" value="1"/>
</dbReference>
<evidence type="ECO:0000256" key="5">
    <source>
        <dbReference type="ARBA" id="ARBA00022690"/>
    </source>
</evidence>
<dbReference type="InterPro" id="IPR002890">
    <property type="entry name" value="MG2"/>
</dbReference>
<keyword evidence="6" id="KW-0732">Signal</keyword>
<keyword evidence="3" id="KW-1003">Cell membrane</keyword>
<dbReference type="Gene3D" id="2.60.40.1940">
    <property type="match status" value="1"/>
</dbReference>
<keyword evidence="5" id="KW-0646">Protease inhibitor</keyword>
<dbReference type="PROSITE" id="PS00477">
    <property type="entry name" value="ALPHA_2_MACROGLOBULIN"/>
    <property type="match status" value="1"/>
</dbReference>
<dbReference type="GO" id="GO:0005829">
    <property type="term" value="C:cytosol"/>
    <property type="evidence" value="ECO:0007669"/>
    <property type="project" value="Ensembl"/>
</dbReference>